<evidence type="ECO:0000313" key="3">
    <source>
        <dbReference type="Proteomes" id="UP000191285"/>
    </source>
</evidence>
<reference evidence="3" key="1">
    <citation type="journal article" date="2017" name="Nat. Microbiol.">
        <title>Global analysis of biosynthetic gene clusters reveals vast potential of secondary metabolite production in Penicillium species.</title>
        <authorList>
            <person name="Nielsen J.C."/>
            <person name="Grijseels S."/>
            <person name="Prigent S."/>
            <person name="Ji B."/>
            <person name="Dainat J."/>
            <person name="Nielsen K.F."/>
            <person name="Frisvad J.C."/>
            <person name="Workman M."/>
            <person name="Nielsen J."/>
        </authorList>
    </citation>
    <scope>NUCLEOTIDE SEQUENCE [LARGE SCALE GENOMIC DNA]</scope>
    <source>
        <strain evidence="3">IBT 24891</strain>
    </source>
</reference>
<evidence type="ECO:0000256" key="1">
    <source>
        <dbReference type="SAM" id="MobiDB-lite"/>
    </source>
</evidence>
<dbReference type="Proteomes" id="UP000191285">
    <property type="component" value="Unassembled WGS sequence"/>
</dbReference>
<gene>
    <name evidence="2" type="ORF">PENSTE_c034G08223</name>
</gene>
<evidence type="ECO:0000313" key="2">
    <source>
        <dbReference type="EMBL" id="OQE14625.1"/>
    </source>
</evidence>
<protein>
    <submittedName>
        <fullName evidence="2">Uncharacterized protein</fullName>
    </submittedName>
</protein>
<keyword evidence="3" id="KW-1185">Reference proteome</keyword>
<comment type="caution">
    <text evidence="2">The sequence shown here is derived from an EMBL/GenBank/DDBJ whole genome shotgun (WGS) entry which is preliminary data.</text>
</comment>
<feature type="region of interest" description="Disordered" evidence="1">
    <location>
        <begin position="117"/>
        <end position="146"/>
    </location>
</feature>
<sequence length="146" mass="16003">MSRNIARTFHSATRALIQFVGSPLEDVFVMNGSNGMEWRNSLQTVCTAVEKADSRIMVADVEGAVAHISSKDTHDPEHVITVGLKIQSGTRICSLHVHLDDTWSFFLSRAGREGGHSANIEKANLPGHVRNESTPQDGNHEGDQTR</sequence>
<accession>A0A1V6SKS3</accession>
<organism evidence="2 3">
    <name type="scientific">Penicillium steckii</name>
    <dbReference type="NCBI Taxonomy" id="303698"/>
    <lineage>
        <taxon>Eukaryota</taxon>
        <taxon>Fungi</taxon>
        <taxon>Dikarya</taxon>
        <taxon>Ascomycota</taxon>
        <taxon>Pezizomycotina</taxon>
        <taxon>Eurotiomycetes</taxon>
        <taxon>Eurotiomycetidae</taxon>
        <taxon>Eurotiales</taxon>
        <taxon>Aspergillaceae</taxon>
        <taxon>Penicillium</taxon>
    </lineage>
</organism>
<name>A0A1V6SKS3_9EURO</name>
<proteinExistence type="predicted"/>
<dbReference type="OrthoDB" id="3531694at2759"/>
<dbReference type="AlphaFoldDB" id="A0A1V6SKS3"/>
<dbReference type="EMBL" id="MLKD01000034">
    <property type="protein sequence ID" value="OQE14625.1"/>
    <property type="molecule type" value="Genomic_DNA"/>
</dbReference>